<dbReference type="AlphaFoldDB" id="T0RXH7"/>
<sequence>MVTTHNMRAHWDFGNLDATEAVFKQLIAASASPIETKLFETQLARVHGLRGHFEAAHALLDTIETELVKLVDPTNDVAELQTRYLLERGRAMRSAKQPEAACPLFKQAVAVAEASHMDELAIDAIHMVALVVPPTEAIAWTERGIALAQRSDDVNAQNWDASLANNLGWTYFDERDYAKALATFETALLARERIGTPEPILIAKWSIARVYRALERYDDALQLLMSLSPQGGYTHEELGENLLAQHKPEIAKTHFAKAYEALRHDPSVDALRVARLLAHSQ</sequence>
<dbReference type="Pfam" id="PF13424">
    <property type="entry name" value="TPR_12"/>
    <property type="match status" value="1"/>
</dbReference>
<evidence type="ECO:0000256" key="1">
    <source>
        <dbReference type="PROSITE-ProRule" id="PRU00339"/>
    </source>
</evidence>
<dbReference type="InParanoid" id="T0RXH7"/>
<name>T0RXH7_SAPDV</name>
<reference evidence="2 3" key="1">
    <citation type="submission" date="2012-04" db="EMBL/GenBank/DDBJ databases">
        <title>The Genome Sequence of Saprolegnia declina VS20.</title>
        <authorList>
            <consortium name="The Broad Institute Genome Sequencing Platform"/>
            <person name="Russ C."/>
            <person name="Nusbaum C."/>
            <person name="Tyler B."/>
            <person name="van West P."/>
            <person name="Dieguez-Uribeondo J."/>
            <person name="de Bruijn I."/>
            <person name="Tripathy S."/>
            <person name="Jiang R."/>
            <person name="Young S.K."/>
            <person name="Zeng Q."/>
            <person name="Gargeya S."/>
            <person name="Fitzgerald M."/>
            <person name="Haas B."/>
            <person name="Abouelleil A."/>
            <person name="Alvarado L."/>
            <person name="Arachchi H.M."/>
            <person name="Berlin A."/>
            <person name="Chapman S.B."/>
            <person name="Goldberg J."/>
            <person name="Griggs A."/>
            <person name="Gujja S."/>
            <person name="Hansen M."/>
            <person name="Howarth C."/>
            <person name="Imamovic A."/>
            <person name="Larimer J."/>
            <person name="McCowen C."/>
            <person name="Montmayeur A."/>
            <person name="Murphy C."/>
            <person name="Neiman D."/>
            <person name="Pearson M."/>
            <person name="Priest M."/>
            <person name="Roberts A."/>
            <person name="Saif S."/>
            <person name="Shea T."/>
            <person name="Sisk P."/>
            <person name="Sykes S."/>
            <person name="Wortman J."/>
            <person name="Nusbaum C."/>
            <person name="Birren B."/>
        </authorList>
    </citation>
    <scope>NUCLEOTIDE SEQUENCE [LARGE SCALE GENOMIC DNA]</scope>
    <source>
        <strain evidence="2 3">VS20</strain>
    </source>
</reference>
<dbReference type="RefSeq" id="XP_008611291.1">
    <property type="nucleotide sequence ID" value="XM_008613069.1"/>
</dbReference>
<dbReference type="InterPro" id="IPR019734">
    <property type="entry name" value="TPR_rpt"/>
</dbReference>
<gene>
    <name evidence="2" type="ORF">SDRG_07249</name>
</gene>
<evidence type="ECO:0008006" key="4">
    <source>
        <dbReference type="Google" id="ProtNLM"/>
    </source>
</evidence>
<dbReference type="VEuPathDB" id="FungiDB:SDRG_07249"/>
<dbReference type="GeneID" id="19947976"/>
<keyword evidence="3" id="KW-1185">Reference proteome</keyword>
<dbReference type="OrthoDB" id="64148at2759"/>
<dbReference type="eggNOG" id="ENOG502SUKX">
    <property type="taxonomic scope" value="Eukaryota"/>
</dbReference>
<dbReference type="PROSITE" id="PS50005">
    <property type="entry name" value="TPR"/>
    <property type="match status" value="1"/>
</dbReference>
<protein>
    <recommendedName>
        <fullName evidence="4">MalT-like TPR region domain-containing protein</fullName>
    </recommendedName>
</protein>
<keyword evidence="1" id="KW-0802">TPR repeat</keyword>
<dbReference type="Gene3D" id="1.25.40.10">
    <property type="entry name" value="Tetratricopeptide repeat domain"/>
    <property type="match status" value="1"/>
</dbReference>
<proteinExistence type="predicted"/>
<organism evidence="2 3">
    <name type="scientific">Saprolegnia diclina (strain VS20)</name>
    <dbReference type="NCBI Taxonomy" id="1156394"/>
    <lineage>
        <taxon>Eukaryota</taxon>
        <taxon>Sar</taxon>
        <taxon>Stramenopiles</taxon>
        <taxon>Oomycota</taxon>
        <taxon>Saprolegniomycetes</taxon>
        <taxon>Saprolegniales</taxon>
        <taxon>Saprolegniaceae</taxon>
        <taxon>Saprolegnia</taxon>
    </lineage>
</organism>
<accession>T0RXH7</accession>
<dbReference type="InterPro" id="IPR011990">
    <property type="entry name" value="TPR-like_helical_dom_sf"/>
</dbReference>
<dbReference type="OMA" id="LYNNIGW"/>
<dbReference type="SMART" id="SM00028">
    <property type="entry name" value="TPR"/>
    <property type="match status" value="3"/>
</dbReference>
<dbReference type="Proteomes" id="UP000030762">
    <property type="component" value="Unassembled WGS sequence"/>
</dbReference>
<evidence type="ECO:0000313" key="2">
    <source>
        <dbReference type="EMBL" id="EQC35007.1"/>
    </source>
</evidence>
<dbReference type="SUPFAM" id="SSF48452">
    <property type="entry name" value="TPR-like"/>
    <property type="match status" value="1"/>
</dbReference>
<feature type="repeat" description="TPR" evidence="1">
    <location>
        <begin position="161"/>
        <end position="194"/>
    </location>
</feature>
<evidence type="ECO:0000313" key="3">
    <source>
        <dbReference type="Proteomes" id="UP000030762"/>
    </source>
</evidence>
<dbReference type="EMBL" id="JH767152">
    <property type="protein sequence ID" value="EQC35007.1"/>
    <property type="molecule type" value="Genomic_DNA"/>
</dbReference>